<feature type="region of interest" description="Disordered" evidence="6">
    <location>
        <begin position="160"/>
        <end position="186"/>
    </location>
</feature>
<sequence>MAIRRQKIDRKPVSVQSHGGTVINLAPDWSFTLLCPHHGPQKFNFNALRVAGRENLAAHMRDAVWSLRSELEAVTLASYVRFLARFWLFLDELSGQGEHITSLAQITRSVIERFLAWMERQIIVTTQNHGQPWSIGTRRTAYKALKSLLVARQKRVPDEVSDQLTFPRNPFPNANQQATKRQPYSDNEQRRLLGALNQDLRSIHEGIGAPLSDLQGLVVHLLLLGLATGINQQPLLELTRDSLRAHPLPDRELLVTSKRRGYSVLSTSIRTASDPAIASNMQTIPATIGEHFRFLCQFTSPLVSEADPNDQEYVFLRRGLLNERKGRVFRLTPRDAKNAIKVFMARHNLTDDRGRPLQVWVARLRPTFATELYRRTRDIRRVQRALGHASVSTTARHYVDMPIEAERDHAFVLDSMVGGFTRQDVSGKVLIAADGLIPVSDIKNLLTGGYNTGVARCRNPFRDDDSVCKKFFTCFRCPNMVVFEDDLWRLFSFYYRLLAERPKINAMHWAKTYAPIVRRIDTDIATQFPLVIVEEARRRAQASPHPTWRGSAV</sequence>
<dbReference type="InterPro" id="IPR010998">
    <property type="entry name" value="Integrase_recombinase_N"/>
</dbReference>
<dbReference type="PANTHER" id="PTHR30349">
    <property type="entry name" value="PHAGE INTEGRASE-RELATED"/>
    <property type="match status" value="1"/>
</dbReference>
<feature type="domain" description="Tyr recombinase" evidence="7">
    <location>
        <begin position="179"/>
        <end position="411"/>
    </location>
</feature>
<evidence type="ECO:0000256" key="2">
    <source>
        <dbReference type="ARBA" id="ARBA00022908"/>
    </source>
</evidence>
<dbReference type="SUPFAM" id="SSF56349">
    <property type="entry name" value="DNA breaking-rejoining enzymes"/>
    <property type="match status" value="1"/>
</dbReference>
<organism evidence="9 10">
    <name type="scientific">Paraburkholderia sabiae</name>
    <dbReference type="NCBI Taxonomy" id="273251"/>
    <lineage>
        <taxon>Bacteria</taxon>
        <taxon>Pseudomonadati</taxon>
        <taxon>Pseudomonadota</taxon>
        <taxon>Betaproteobacteria</taxon>
        <taxon>Burkholderiales</taxon>
        <taxon>Burkholderiaceae</taxon>
        <taxon>Paraburkholderia</taxon>
    </lineage>
</organism>
<keyword evidence="10" id="KW-1185">Reference proteome</keyword>
<keyword evidence="3 5" id="KW-0238">DNA-binding</keyword>
<dbReference type="InterPro" id="IPR011010">
    <property type="entry name" value="DNA_brk_join_enz"/>
</dbReference>
<evidence type="ECO:0000256" key="6">
    <source>
        <dbReference type="SAM" id="MobiDB-lite"/>
    </source>
</evidence>
<keyword evidence="2" id="KW-0229">DNA integration</keyword>
<comment type="similarity">
    <text evidence="1">Belongs to the 'phage' integrase family.</text>
</comment>
<keyword evidence="4" id="KW-0233">DNA recombination</keyword>
<evidence type="ECO:0000259" key="7">
    <source>
        <dbReference type="PROSITE" id="PS51898"/>
    </source>
</evidence>
<evidence type="ECO:0000256" key="4">
    <source>
        <dbReference type="ARBA" id="ARBA00023172"/>
    </source>
</evidence>
<dbReference type="RefSeq" id="WP_201657687.1">
    <property type="nucleotide sequence ID" value="NZ_CAJHCS010000028.1"/>
</dbReference>
<evidence type="ECO:0000256" key="5">
    <source>
        <dbReference type="PROSITE-ProRule" id="PRU01248"/>
    </source>
</evidence>
<comment type="caution">
    <text evidence="9">The sequence shown here is derived from an EMBL/GenBank/DDBJ whole genome shotgun (WGS) entry which is preliminary data.</text>
</comment>
<evidence type="ECO:0000313" key="10">
    <source>
        <dbReference type="Proteomes" id="UP001494588"/>
    </source>
</evidence>
<dbReference type="EMBL" id="JAZHGC010000026">
    <property type="protein sequence ID" value="MEM5289495.1"/>
    <property type="molecule type" value="Genomic_DNA"/>
</dbReference>
<dbReference type="Pfam" id="PF00589">
    <property type="entry name" value="Phage_integrase"/>
    <property type="match status" value="1"/>
</dbReference>
<proteinExistence type="inferred from homology"/>
<dbReference type="PROSITE" id="PS51898">
    <property type="entry name" value="TYR_RECOMBINASE"/>
    <property type="match status" value="1"/>
</dbReference>
<evidence type="ECO:0000259" key="8">
    <source>
        <dbReference type="PROSITE" id="PS51900"/>
    </source>
</evidence>
<evidence type="ECO:0000313" key="9">
    <source>
        <dbReference type="EMBL" id="MEM5289495.1"/>
    </source>
</evidence>
<dbReference type="PROSITE" id="PS51900">
    <property type="entry name" value="CB"/>
    <property type="match status" value="1"/>
</dbReference>
<evidence type="ECO:0000256" key="3">
    <source>
        <dbReference type="ARBA" id="ARBA00023125"/>
    </source>
</evidence>
<dbReference type="Gene3D" id="1.10.443.10">
    <property type="entry name" value="Intergrase catalytic core"/>
    <property type="match status" value="1"/>
</dbReference>
<accession>A0ABU9QKB9</accession>
<dbReference type="InterPro" id="IPR044068">
    <property type="entry name" value="CB"/>
</dbReference>
<feature type="compositionally biased region" description="Polar residues" evidence="6">
    <location>
        <begin position="162"/>
        <end position="186"/>
    </location>
</feature>
<dbReference type="Proteomes" id="UP001494588">
    <property type="component" value="Unassembled WGS sequence"/>
</dbReference>
<reference evidence="9 10" key="1">
    <citation type="submission" date="2024-01" db="EMBL/GenBank/DDBJ databases">
        <title>The diversity of rhizobia nodulating Mimosa spp. in eleven states of Brazil covering several biomes is determined by host plant, location, and edaphic factors.</title>
        <authorList>
            <person name="Rouws L."/>
            <person name="Barauna A."/>
            <person name="Beukes C."/>
            <person name="De Faria S.M."/>
            <person name="Gross E."/>
            <person name="Dos Reis Junior F.B."/>
            <person name="Simon M."/>
            <person name="Maluk M."/>
            <person name="Odee D.W."/>
            <person name="Kenicer G."/>
            <person name="Young J.P.W."/>
            <person name="Reis V.M."/>
            <person name="Zilli J."/>
            <person name="James E.K."/>
        </authorList>
    </citation>
    <scope>NUCLEOTIDE SEQUENCE [LARGE SCALE GENOMIC DNA]</scope>
    <source>
        <strain evidence="9 10">JPY77</strain>
    </source>
</reference>
<feature type="domain" description="Core-binding (CB)" evidence="8">
    <location>
        <begin position="51"/>
        <end position="150"/>
    </location>
</feature>
<dbReference type="Gene3D" id="1.10.150.130">
    <property type="match status" value="1"/>
</dbReference>
<dbReference type="InterPro" id="IPR002104">
    <property type="entry name" value="Integrase_catalytic"/>
</dbReference>
<dbReference type="PANTHER" id="PTHR30349:SF64">
    <property type="entry name" value="PROPHAGE INTEGRASE INTD-RELATED"/>
    <property type="match status" value="1"/>
</dbReference>
<evidence type="ECO:0000256" key="1">
    <source>
        <dbReference type="ARBA" id="ARBA00008857"/>
    </source>
</evidence>
<dbReference type="InterPro" id="IPR050090">
    <property type="entry name" value="Tyrosine_recombinase_XerCD"/>
</dbReference>
<dbReference type="InterPro" id="IPR013762">
    <property type="entry name" value="Integrase-like_cat_sf"/>
</dbReference>
<protein>
    <submittedName>
        <fullName evidence="9">Tyrosine-type recombinase/integrase</fullName>
    </submittedName>
</protein>
<gene>
    <name evidence="9" type="ORF">V4C55_27615</name>
</gene>
<name>A0ABU9QKB9_9BURK</name>